<evidence type="ECO:0000313" key="1">
    <source>
        <dbReference type="EMBL" id="TCS57594.1"/>
    </source>
</evidence>
<organism evidence="1 2">
    <name type="scientific">Primorskyibacter sedentarius</name>
    <dbReference type="NCBI Taxonomy" id="745311"/>
    <lineage>
        <taxon>Bacteria</taxon>
        <taxon>Pseudomonadati</taxon>
        <taxon>Pseudomonadota</taxon>
        <taxon>Alphaproteobacteria</taxon>
        <taxon>Rhodobacterales</taxon>
        <taxon>Roseobacteraceae</taxon>
        <taxon>Primorskyibacter</taxon>
    </lineage>
</organism>
<dbReference type="EMBL" id="SLZU01000026">
    <property type="protein sequence ID" value="TCS57594.1"/>
    <property type="molecule type" value="Genomic_DNA"/>
</dbReference>
<gene>
    <name evidence="1" type="ORF">EDD52_1262</name>
</gene>
<protein>
    <submittedName>
        <fullName evidence="1">Uncharacterized protein</fullName>
    </submittedName>
</protein>
<comment type="caution">
    <text evidence="1">The sequence shown here is derived from an EMBL/GenBank/DDBJ whole genome shotgun (WGS) entry which is preliminary data.</text>
</comment>
<accession>A0A4R3IYK9</accession>
<keyword evidence="2" id="KW-1185">Reference proteome</keyword>
<dbReference type="AlphaFoldDB" id="A0A4R3IYK9"/>
<sequence>MLALMPALCTCGADERFRDVKQNVCSEPKLTDAMPCFKVNFNGEAANTKKVPP</sequence>
<evidence type="ECO:0000313" key="2">
    <source>
        <dbReference type="Proteomes" id="UP000295696"/>
    </source>
</evidence>
<proteinExistence type="predicted"/>
<name>A0A4R3IYK9_9RHOB</name>
<dbReference type="Proteomes" id="UP000295696">
    <property type="component" value="Unassembled WGS sequence"/>
</dbReference>
<reference evidence="1 2" key="1">
    <citation type="submission" date="2019-03" db="EMBL/GenBank/DDBJ databases">
        <title>Genomic Encyclopedia of Type Strains, Phase IV (KMG-IV): sequencing the most valuable type-strain genomes for metagenomic binning, comparative biology and taxonomic classification.</title>
        <authorList>
            <person name="Goeker M."/>
        </authorList>
    </citation>
    <scope>NUCLEOTIDE SEQUENCE [LARGE SCALE GENOMIC DNA]</scope>
    <source>
        <strain evidence="1 2">DSM 104836</strain>
    </source>
</reference>